<evidence type="ECO:0000313" key="25">
    <source>
        <dbReference type="Proteomes" id="UP000034471"/>
    </source>
</evidence>
<proteinExistence type="inferred from homology"/>
<feature type="non-terminal residue" evidence="24">
    <location>
        <position position="804"/>
    </location>
</feature>
<comment type="function">
    <text evidence="4">Catalyzes the isomerization between 2-isopropylmalate and 3-isopropylmalate, via the formation of 2-isopropylmaleate.</text>
</comment>
<dbReference type="InterPro" id="IPR015931">
    <property type="entry name" value="Acnase/IPM_dHydase_lsu_aba_1/3"/>
</dbReference>
<comment type="caution">
    <text evidence="24">The sequence shown here is derived from an EMBL/GenBank/DDBJ whole genome shotgun (WGS) entry which is preliminary data.</text>
</comment>
<dbReference type="CDD" id="cd00448">
    <property type="entry name" value="YjgF_YER057c_UK114_family"/>
    <property type="match status" value="1"/>
</dbReference>
<evidence type="ECO:0000256" key="13">
    <source>
        <dbReference type="ARBA" id="ARBA00022723"/>
    </source>
</evidence>
<dbReference type="InterPro" id="IPR008927">
    <property type="entry name" value="6-PGluconate_DH-like_C_sf"/>
</dbReference>
<dbReference type="UniPathway" id="UPA00048">
    <property type="reaction ID" value="UER00071"/>
</dbReference>
<evidence type="ECO:0000256" key="1">
    <source>
        <dbReference type="ARBA" id="ARBA00000491"/>
    </source>
</evidence>
<dbReference type="PANTHER" id="PTHR43822">
    <property type="entry name" value="HOMOACONITASE, MITOCHONDRIAL-RELATED"/>
    <property type="match status" value="1"/>
</dbReference>
<keyword evidence="15 21" id="KW-0560">Oxidoreductase</keyword>
<dbReference type="SUPFAM" id="SSF51735">
    <property type="entry name" value="NAD(P)-binding Rossmann-fold domains"/>
    <property type="match status" value="1"/>
</dbReference>
<dbReference type="InterPro" id="IPR013328">
    <property type="entry name" value="6PGD_dom2"/>
</dbReference>
<evidence type="ECO:0000256" key="4">
    <source>
        <dbReference type="ARBA" id="ARBA00002695"/>
    </source>
</evidence>
<evidence type="ECO:0000256" key="6">
    <source>
        <dbReference type="ARBA" id="ARBA00004864"/>
    </source>
</evidence>
<dbReference type="Gene3D" id="1.10.1040.10">
    <property type="entry name" value="N-(1-d-carboxylethyl)-l-norvaline Dehydrogenase, domain 2"/>
    <property type="match status" value="2"/>
</dbReference>
<organism evidence="24 25">
    <name type="scientific">Candidatus Roizmanbacteria bacterium GW2011_GWA2_37_7</name>
    <dbReference type="NCBI Taxonomy" id="1618481"/>
    <lineage>
        <taxon>Bacteria</taxon>
        <taxon>Candidatus Roizmaniibacteriota</taxon>
    </lineage>
</organism>
<dbReference type="SUPFAM" id="SSF55298">
    <property type="entry name" value="YjgF-like"/>
    <property type="match status" value="1"/>
</dbReference>
<dbReference type="Proteomes" id="UP000034471">
    <property type="component" value="Unassembled WGS sequence"/>
</dbReference>
<dbReference type="Pfam" id="PF01450">
    <property type="entry name" value="KARI_C"/>
    <property type="match status" value="1"/>
</dbReference>
<name>A0A0G0H5C3_9BACT</name>
<dbReference type="SUPFAM" id="SSF48179">
    <property type="entry name" value="6-phosphogluconate dehydrogenase C-terminal domain-like"/>
    <property type="match status" value="1"/>
</dbReference>
<dbReference type="Pfam" id="PF00330">
    <property type="entry name" value="Aconitase"/>
    <property type="match status" value="1"/>
</dbReference>
<feature type="binding site" evidence="21">
    <location>
        <position position="306"/>
    </location>
    <ligand>
        <name>Mg(2+)</name>
        <dbReference type="ChEBI" id="CHEBI:18420"/>
        <label>2</label>
    </ligand>
</feature>
<dbReference type="NCBIfam" id="TIGR00004">
    <property type="entry name" value="Rid family detoxifying hydrolase"/>
    <property type="match status" value="1"/>
</dbReference>
<dbReference type="GO" id="GO:0004455">
    <property type="term" value="F:ketol-acid reductoisomerase activity"/>
    <property type="evidence" value="ECO:0007669"/>
    <property type="project" value="UniProtKB-UniRule"/>
</dbReference>
<evidence type="ECO:0000256" key="7">
    <source>
        <dbReference type="ARBA" id="ARBA00004885"/>
    </source>
</evidence>
<dbReference type="GO" id="GO:0003861">
    <property type="term" value="F:3-isopropylmalate dehydratase activity"/>
    <property type="evidence" value="ECO:0007669"/>
    <property type="project" value="UniProtKB-EC"/>
</dbReference>
<keyword evidence="14 21" id="KW-0460">Magnesium</keyword>
<gene>
    <name evidence="24" type="ORF">US54_C0036G0011</name>
</gene>
<feature type="binding site" evidence="21">
    <location>
        <position position="310"/>
    </location>
    <ligand>
        <name>Mg(2+)</name>
        <dbReference type="ChEBI" id="CHEBI:18420"/>
        <label>1</label>
    </ligand>
</feature>
<dbReference type="EC" id="1.1.1.86" evidence="20"/>
<dbReference type="InterPro" id="IPR013023">
    <property type="entry name" value="KARI"/>
</dbReference>
<dbReference type="InterPro" id="IPR001030">
    <property type="entry name" value="Acoase/IPM_deHydtase_lsu_aba"/>
</dbReference>
<evidence type="ECO:0000256" key="5">
    <source>
        <dbReference type="ARBA" id="ARBA00004729"/>
    </source>
</evidence>
<reference evidence="24 25" key="1">
    <citation type="journal article" date="2015" name="Nature">
        <title>rRNA introns, odd ribosomes, and small enigmatic genomes across a large radiation of phyla.</title>
        <authorList>
            <person name="Brown C.T."/>
            <person name="Hug L.A."/>
            <person name="Thomas B.C."/>
            <person name="Sharon I."/>
            <person name="Castelle C.J."/>
            <person name="Singh A."/>
            <person name="Wilkins M.J."/>
            <person name="Williams K.H."/>
            <person name="Banfield J.F."/>
        </authorList>
    </citation>
    <scope>NUCLEOTIDE SEQUENCE [LARGE SCALE GENOMIC DNA]</scope>
</reference>
<sequence length="804" mass="88402">MKYIHTDRAPKAVGPYSQTIEANGLIFCSGQIGINPETGTLVEGIEFQTNQVLENLKAVLEAAGSSLNKTVKTTVFITNMEDYGAMNKVYSSFFAENKPARMNFGGTFENVVTREEFPLSKAQEVLKNETVAVLGYGVQGPGQSLNMKDNGINVIVGQRKGSQTWEKAVADGWIEGETLFELEEAAKRGTVILYLLSDAGQKAFWPKLKPHLTKGKTLYFSHGFAITFSQETGIVPPADIDVVLVAPKGSGLTVRRNFLDGSGINSSYAVYQDFTKNAQEKTKALGIAVGSGYLFETTFKNEVLSDLTGERGILVGALEGLFEAQYNELRKHGHSPSESFNETVEELTQSLIRLVGENGMDWMLANISTTAKRGALDWKDKFRDATAPVLWSSGKRGKKYGNYGLKIGKNNMPQTLFDKIWDAHIVSQEKNFPEVIFIDAHFIHEVTSPQAFAGLRTRGISVHSPKRTWATADHGVPTKNQHLPIKDLLSAKQVQTLEDNCKNFGIELFGLGHPWQGIVHVIGPELGITKPGMTIVCGDSHTATHGAFGAVAFGIGTSEVEQVLASQTILQHKPKTMKIEINGTVQKGVVAKDIILYIISKLSSSGGTGYFVEYTGDTIQSLSMEARMTICNMSIEMGARGGMIAPDTVTYSYMKGREFMPKGSDWDKAVLYWKTLPSDEGAKYDRIESFDASDIEPMITYGTNPGMGMKINDQIPMINDQKTDSEKKQLKKSLAYMELKEGQKMIGQKVDYVFFGSCTNSRIEDFREAAKILNKRKKAKNIIALLVPGSTQVLKQARKEGLTT</sequence>
<comment type="catalytic activity">
    <reaction evidence="1">
        <text>(2R,3S)-3-isopropylmalate = (2S)-2-isopropylmalate</text>
        <dbReference type="Rhea" id="RHEA:32287"/>
        <dbReference type="ChEBI" id="CHEBI:1178"/>
        <dbReference type="ChEBI" id="CHEBI:35121"/>
        <dbReference type="EC" id="4.2.1.33"/>
    </reaction>
</comment>
<dbReference type="GO" id="GO:0046872">
    <property type="term" value="F:metal ion binding"/>
    <property type="evidence" value="ECO:0007669"/>
    <property type="project" value="UniProtKB-UniRule"/>
</dbReference>
<protein>
    <recommendedName>
        <fullName evidence="20">Ketol-acid reductoisomerase</fullName>
        <ecNumber evidence="20">1.1.1.86</ecNumber>
    </recommendedName>
</protein>
<dbReference type="InterPro" id="IPR006175">
    <property type="entry name" value="YjgF/YER057c/UK114"/>
</dbReference>
<evidence type="ECO:0000256" key="19">
    <source>
        <dbReference type="ARBA" id="ARBA00023304"/>
    </source>
</evidence>
<dbReference type="GO" id="GO:0009099">
    <property type="term" value="P:L-valine biosynthetic process"/>
    <property type="evidence" value="ECO:0007669"/>
    <property type="project" value="UniProtKB-UniRule"/>
</dbReference>
<evidence type="ECO:0000256" key="18">
    <source>
        <dbReference type="ARBA" id="ARBA00023239"/>
    </source>
</evidence>
<keyword evidence="18" id="KW-0456">Lyase</keyword>
<dbReference type="InterPro" id="IPR036291">
    <property type="entry name" value="NAD(P)-bd_dom_sf"/>
</dbReference>
<keyword evidence="19 21" id="KW-0100">Branched-chain amino acid biosynthesis</keyword>
<dbReference type="InterPro" id="IPR006056">
    <property type="entry name" value="RidA"/>
</dbReference>
<dbReference type="InterPro" id="IPR013116">
    <property type="entry name" value="KARI_N"/>
</dbReference>
<accession>A0A0G0H5C3</accession>
<dbReference type="GO" id="GO:0009097">
    <property type="term" value="P:isoleucine biosynthetic process"/>
    <property type="evidence" value="ECO:0007669"/>
    <property type="project" value="UniProtKB-UniRule"/>
</dbReference>
<keyword evidence="17" id="KW-0411">Iron-sulfur</keyword>
<dbReference type="NCBIfam" id="NF004016">
    <property type="entry name" value="PRK05478.1"/>
    <property type="match status" value="1"/>
</dbReference>
<keyword evidence="11" id="KW-0004">4Fe-4S</keyword>
<feature type="binding site" evidence="21">
    <location>
        <position position="368"/>
    </location>
    <ligand>
        <name>substrate</name>
    </ligand>
</feature>
<feature type="binding site" evidence="21">
    <location>
        <position position="306"/>
    </location>
    <ligand>
        <name>Mg(2+)</name>
        <dbReference type="ChEBI" id="CHEBI:18420"/>
        <label>1</label>
    </ligand>
</feature>
<dbReference type="InterPro" id="IPR035959">
    <property type="entry name" value="RutC-like_sf"/>
</dbReference>
<dbReference type="FunFam" id="3.30.1330.40:FF:000001">
    <property type="entry name" value="L-PSP family endoribonuclease"/>
    <property type="match status" value="1"/>
</dbReference>
<dbReference type="UniPathway" id="UPA00049">
    <property type="reaction ID" value="UER00060"/>
</dbReference>
<dbReference type="Gene3D" id="3.30.1330.40">
    <property type="entry name" value="RutC-like"/>
    <property type="match status" value="1"/>
</dbReference>
<evidence type="ECO:0000256" key="21">
    <source>
        <dbReference type="PROSITE-ProRule" id="PRU01198"/>
    </source>
</evidence>
<dbReference type="InterPro" id="IPR000506">
    <property type="entry name" value="KARI_C"/>
</dbReference>
<feature type="domain" description="KARI N-terminal Rossmann" evidence="22">
    <location>
        <begin position="102"/>
        <end position="297"/>
    </location>
</feature>
<dbReference type="UniPathway" id="UPA00047">
    <property type="reaction ID" value="UER00056"/>
</dbReference>
<evidence type="ECO:0000256" key="20">
    <source>
        <dbReference type="NCBIfam" id="TIGR00465"/>
    </source>
</evidence>
<dbReference type="GO" id="GO:0051539">
    <property type="term" value="F:4 iron, 4 sulfur cluster binding"/>
    <property type="evidence" value="ECO:0007669"/>
    <property type="project" value="UniProtKB-KW"/>
</dbReference>
<evidence type="ECO:0000256" key="2">
    <source>
        <dbReference type="ARBA" id="ARBA00001946"/>
    </source>
</evidence>
<dbReference type="PRINTS" id="PR00415">
    <property type="entry name" value="ACONITASE"/>
</dbReference>
<dbReference type="STRING" id="1618481.US54_C0036G0011"/>
<comment type="pathway">
    <text evidence="5">Amino-acid biosynthesis; L-leucine biosynthesis; L-leucine from 3-methyl-2-oxobutanoate: step 2/4.</text>
</comment>
<feature type="binding site" evidence="21">
    <location>
        <position position="342"/>
    </location>
    <ligand>
        <name>Mg(2+)</name>
        <dbReference type="ChEBI" id="CHEBI:18420"/>
        <label>2</label>
    </ligand>
</feature>
<keyword evidence="12 21" id="KW-0028">Amino-acid biosynthesis</keyword>
<dbReference type="InterPro" id="IPR036008">
    <property type="entry name" value="Aconitase_4Fe-4S_dom"/>
</dbReference>
<dbReference type="PROSITE" id="PS51850">
    <property type="entry name" value="KARI_N"/>
    <property type="match status" value="1"/>
</dbReference>
<keyword evidence="13 21" id="KW-0479">Metal-binding</keyword>
<dbReference type="NCBIfam" id="TIGR00465">
    <property type="entry name" value="ilvC"/>
    <property type="match status" value="1"/>
</dbReference>
<dbReference type="Gene3D" id="3.30.499.10">
    <property type="entry name" value="Aconitase, domain 3"/>
    <property type="match status" value="2"/>
</dbReference>
<keyword evidence="16" id="KW-0408">Iron</keyword>
<dbReference type="InterPro" id="IPR050067">
    <property type="entry name" value="IPM_dehydratase_rel_enz"/>
</dbReference>
<dbReference type="SUPFAM" id="SSF53732">
    <property type="entry name" value="Aconitase iron-sulfur domain"/>
    <property type="match status" value="1"/>
</dbReference>
<comment type="cofactor">
    <cofactor evidence="2">
        <name>Mg(2+)</name>
        <dbReference type="ChEBI" id="CHEBI:18420"/>
    </cofactor>
</comment>
<dbReference type="PANTHER" id="PTHR43822:SF9">
    <property type="entry name" value="3-ISOPROPYLMALATE DEHYDRATASE"/>
    <property type="match status" value="1"/>
</dbReference>
<evidence type="ECO:0000256" key="3">
    <source>
        <dbReference type="ARBA" id="ARBA00001966"/>
    </source>
</evidence>
<evidence type="ECO:0000256" key="9">
    <source>
        <dbReference type="ARBA" id="ARBA00010552"/>
    </source>
</evidence>
<evidence type="ECO:0000313" key="24">
    <source>
        <dbReference type="EMBL" id="KKQ37347.1"/>
    </source>
</evidence>
<comment type="pathway">
    <text evidence="6">Amino-acid biosynthesis; L-valine biosynthesis; L-valine from pyruvate: step 2/4.</text>
</comment>
<evidence type="ECO:0000256" key="11">
    <source>
        <dbReference type="ARBA" id="ARBA00022485"/>
    </source>
</evidence>
<evidence type="ECO:0000256" key="14">
    <source>
        <dbReference type="ARBA" id="ARBA00022842"/>
    </source>
</evidence>
<dbReference type="EMBL" id="LBTJ01000036">
    <property type="protein sequence ID" value="KKQ37347.1"/>
    <property type="molecule type" value="Genomic_DNA"/>
</dbReference>
<dbReference type="Pfam" id="PF01042">
    <property type="entry name" value="Ribonuc_L-PSP"/>
    <property type="match status" value="1"/>
</dbReference>
<dbReference type="InterPro" id="IPR004430">
    <property type="entry name" value="3-IsopropMal_deHydase_lsu"/>
</dbReference>
<evidence type="ECO:0000259" key="23">
    <source>
        <dbReference type="PROSITE" id="PS51851"/>
    </source>
</evidence>
<dbReference type="AlphaFoldDB" id="A0A0G0H5C3"/>
<dbReference type="GO" id="GO:0009098">
    <property type="term" value="P:L-leucine biosynthetic process"/>
    <property type="evidence" value="ECO:0007669"/>
    <property type="project" value="UniProtKB-UniPathway"/>
</dbReference>
<dbReference type="Gene3D" id="3.40.50.720">
    <property type="entry name" value="NAD(P)-binding Rossmann-like Domain"/>
    <property type="match status" value="1"/>
</dbReference>
<evidence type="ECO:0000256" key="17">
    <source>
        <dbReference type="ARBA" id="ARBA00023014"/>
    </source>
</evidence>
<evidence type="ECO:0000259" key="22">
    <source>
        <dbReference type="PROSITE" id="PS51850"/>
    </source>
</evidence>
<evidence type="ECO:0000256" key="15">
    <source>
        <dbReference type="ARBA" id="ARBA00023002"/>
    </source>
</evidence>
<evidence type="ECO:0000256" key="8">
    <source>
        <dbReference type="ARBA" id="ARBA00010318"/>
    </source>
</evidence>
<evidence type="ECO:0000256" key="10">
    <source>
        <dbReference type="ARBA" id="ARBA00022430"/>
    </source>
</evidence>
<evidence type="ECO:0000256" key="16">
    <source>
        <dbReference type="ARBA" id="ARBA00023004"/>
    </source>
</evidence>
<feature type="domain" description="KARI C-terminal knotted" evidence="23">
    <location>
        <begin position="298"/>
        <end position="385"/>
    </location>
</feature>
<comment type="cofactor">
    <cofactor evidence="3">
        <name>[4Fe-4S] cluster</name>
        <dbReference type="ChEBI" id="CHEBI:49883"/>
    </cofactor>
</comment>
<dbReference type="NCBIfam" id="TIGR00170">
    <property type="entry name" value="leuC"/>
    <property type="match status" value="1"/>
</dbReference>
<comment type="similarity">
    <text evidence="8 21">Belongs to the ketol-acid reductoisomerase family.</text>
</comment>
<comment type="similarity">
    <text evidence="9">Belongs to the RutC family.</text>
</comment>
<dbReference type="Pfam" id="PF07991">
    <property type="entry name" value="KARI_N"/>
    <property type="match status" value="1"/>
</dbReference>
<keyword evidence="10" id="KW-0432">Leucine biosynthesis</keyword>
<evidence type="ECO:0000256" key="12">
    <source>
        <dbReference type="ARBA" id="ARBA00022605"/>
    </source>
</evidence>
<comment type="pathway">
    <text evidence="7">Amino-acid biosynthesis; L-isoleucine biosynthesis; L-isoleucine from 2-oxobutanoate: step 2/4.</text>
</comment>
<dbReference type="PROSITE" id="PS51851">
    <property type="entry name" value="KARI_C"/>
    <property type="match status" value="1"/>
</dbReference>
<feature type="binding site" evidence="21">
    <location>
        <position position="346"/>
    </location>
    <ligand>
        <name>Mg(2+)</name>
        <dbReference type="ChEBI" id="CHEBI:18420"/>
        <label>2</label>
    </ligand>
</feature>